<dbReference type="GO" id="GO:0002161">
    <property type="term" value="F:aminoacyl-tRNA deacylase activity"/>
    <property type="evidence" value="ECO:0007669"/>
    <property type="project" value="InterPro"/>
</dbReference>
<dbReference type="InterPro" id="IPR009080">
    <property type="entry name" value="tRNAsynth_Ia_anticodon-bd"/>
</dbReference>
<feature type="domain" description="Aminoacyl-tRNA synthetase class Ia" evidence="11">
    <location>
        <begin position="162"/>
        <end position="744"/>
    </location>
</feature>
<feature type="domain" description="Aminoacyl-tRNA synthetase class Ia" evidence="11">
    <location>
        <begin position="23"/>
        <end position="106"/>
    </location>
</feature>
<evidence type="ECO:0000259" key="13">
    <source>
        <dbReference type="Pfam" id="PF22947"/>
    </source>
</evidence>
<dbReference type="Pfam" id="PF22947">
    <property type="entry name" value="ULD_3"/>
    <property type="match status" value="1"/>
</dbReference>
<evidence type="ECO:0000313" key="16">
    <source>
        <dbReference type="Proteomes" id="UP000792457"/>
    </source>
</evidence>
<evidence type="ECO:0000256" key="10">
    <source>
        <dbReference type="RuleBase" id="RU363035"/>
    </source>
</evidence>
<evidence type="ECO:0000259" key="12">
    <source>
        <dbReference type="Pfam" id="PF08264"/>
    </source>
</evidence>
<dbReference type="GO" id="GO:0005524">
    <property type="term" value="F:ATP binding"/>
    <property type="evidence" value="ECO:0007669"/>
    <property type="project" value="UniProtKB-KW"/>
</dbReference>
<dbReference type="EMBL" id="KZ308127">
    <property type="protein sequence ID" value="KAG8222240.1"/>
    <property type="molecule type" value="Genomic_DNA"/>
</dbReference>
<evidence type="ECO:0000256" key="9">
    <source>
        <dbReference type="ARBA" id="ARBA00047469"/>
    </source>
</evidence>
<dbReference type="InterPro" id="IPR001412">
    <property type="entry name" value="aa-tRNA-synth_I_CS"/>
</dbReference>
<dbReference type="FunFam" id="1.10.730.10:FF:000020">
    <property type="entry name" value="Leucine--tRNA ligase cytoplasmic"/>
    <property type="match status" value="1"/>
</dbReference>
<dbReference type="AlphaFoldDB" id="A0A8K0JUP6"/>
<evidence type="ECO:0000256" key="6">
    <source>
        <dbReference type="ARBA" id="ARBA00022917"/>
    </source>
</evidence>
<reference evidence="15" key="2">
    <citation type="submission" date="2017-10" db="EMBL/GenBank/DDBJ databases">
        <title>Ladona fulva Genome sequencing and assembly.</title>
        <authorList>
            <person name="Murali S."/>
            <person name="Richards S."/>
            <person name="Bandaranaike D."/>
            <person name="Bellair M."/>
            <person name="Blankenburg K."/>
            <person name="Chao H."/>
            <person name="Dinh H."/>
            <person name="Doddapaneni H."/>
            <person name="Dugan-Rocha S."/>
            <person name="Elkadiri S."/>
            <person name="Gnanaolivu R."/>
            <person name="Hernandez B."/>
            <person name="Skinner E."/>
            <person name="Javaid M."/>
            <person name="Lee S."/>
            <person name="Li M."/>
            <person name="Ming W."/>
            <person name="Munidasa M."/>
            <person name="Muniz J."/>
            <person name="Nguyen L."/>
            <person name="Hughes D."/>
            <person name="Osuji N."/>
            <person name="Pu L.-L."/>
            <person name="Puazo M."/>
            <person name="Qu C."/>
            <person name="Quiroz J."/>
            <person name="Raj R."/>
            <person name="Weissenberger G."/>
            <person name="Xin Y."/>
            <person name="Zou X."/>
            <person name="Han Y."/>
            <person name="Worley K."/>
            <person name="Muzny D."/>
            <person name="Gibbs R."/>
        </authorList>
    </citation>
    <scope>NUCLEOTIDE SEQUENCE</scope>
    <source>
        <strain evidence="15">Sampled in the wild</strain>
    </source>
</reference>
<evidence type="ECO:0000259" key="14">
    <source>
        <dbReference type="Pfam" id="PF24810"/>
    </source>
</evidence>
<keyword evidence="4 10" id="KW-0547">Nucleotide-binding</keyword>
<dbReference type="OrthoDB" id="10249672at2759"/>
<dbReference type="Pfam" id="PF08264">
    <property type="entry name" value="Anticodon_1"/>
    <property type="match status" value="1"/>
</dbReference>
<dbReference type="SUPFAM" id="SSF52374">
    <property type="entry name" value="Nucleotidylyl transferase"/>
    <property type="match status" value="1"/>
</dbReference>
<gene>
    <name evidence="15" type="ORF">J437_LFUL001438</name>
</gene>
<feature type="domain" description="Methionyl/Valyl/Leucyl/Isoleucyl-tRNA synthetase anticodon-binding" evidence="12">
    <location>
        <begin position="786"/>
        <end position="884"/>
    </location>
</feature>
<dbReference type="NCBIfam" id="TIGR00395">
    <property type="entry name" value="leuS_arch"/>
    <property type="match status" value="1"/>
</dbReference>
<keyword evidence="16" id="KW-1185">Reference proteome</keyword>
<evidence type="ECO:0000256" key="8">
    <source>
        <dbReference type="ARBA" id="ARBA00030520"/>
    </source>
</evidence>
<dbReference type="Proteomes" id="UP000792457">
    <property type="component" value="Unassembled WGS sequence"/>
</dbReference>
<dbReference type="GO" id="GO:0004823">
    <property type="term" value="F:leucine-tRNA ligase activity"/>
    <property type="evidence" value="ECO:0007669"/>
    <property type="project" value="UniProtKB-EC"/>
</dbReference>
<dbReference type="Gene3D" id="3.40.50.620">
    <property type="entry name" value="HUPs"/>
    <property type="match status" value="1"/>
</dbReference>
<keyword evidence="7 10" id="KW-0030">Aminoacyl-tRNA synthetase</keyword>
<feature type="domain" description="Leucine--tRNA ligase ubiquitin-like" evidence="13">
    <location>
        <begin position="1064"/>
        <end position="1175"/>
    </location>
</feature>
<feature type="domain" description="Leucine--tRNA ligase RagD-binding" evidence="14">
    <location>
        <begin position="939"/>
        <end position="1011"/>
    </location>
</feature>
<protein>
    <recommendedName>
        <fullName evidence="2">leucine--tRNA ligase</fullName>
        <ecNumber evidence="2">6.1.1.4</ecNumber>
    </recommendedName>
    <alternativeName>
        <fullName evidence="8">Leucyl-tRNA synthetase</fullName>
    </alternativeName>
</protein>
<evidence type="ECO:0000256" key="7">
    <source>
        <dbReference type="ARBA" id="ARBA00023146"/>
    </source>
</evidence>
<dbReference type="FunFam" id="3.40.50.620:FF:000326">
    <property type="entry name" value="Leucine--tRNA ligase, cytoplasmic"/>
    <property type="match status" value="1"/>
</dbReference>
<dbReference type="EC" id="6.1.1.4" evidence="2"/>
<dbReference type="Gene3D" id="3.90.740.10">
    <property type="entry name" value="Valyl/Leucyl/Isoleucyl-tRNA synthetase, editing domain"/>
    <property type="match status" value="1"/>
</dbReference>
<dbReference type="Pfam" id="PF00133">
    <property type="entry name" value="tRNA-synt_1"/>
    <property type="match status" value="2"/>
</dbReference>
<dbReference type="PANTHER" id="PTHR45794:SF1">
    <property type="entry name" value="LEUCINE--TRNA LIGASE, CYTOPLASMIC"/>
    <property type="match status" value="1"/>
</dbReference>
<proteinExistence type="inferred from homology"/>
<dbReference type="InterPro" id="IPR013155">
    <property type="entry name" value="M/V/L/I-tRNA-synth_anticd-bd"/>
</dbReference>
<reference evidence="15" key="1">
    <citation type="submission" date="2013-04" db="EMBL/GenBank/DDBJ databases">
        <authorList>
            <person name="Qu J."/>
            <person name="Murali S.C."/>
            <person name="Bandaranaike D."/>
            <person name="Bellair M."/>
            <person name="Blankenburg K."/>
            <person name="Chao H."/>
            <person name="Dinh H."/>
            <person name="Doddapaneni H."/>
            <person name="Downs B."/>
            <person name="Dugan-Rocha S."/>
            <person name="Elkadiri S."/>
            <person name="Gnanaolivu R.D."/>
            <person name="Hernandez B."/>
            <person name="Javaid M."/>
            <person name="Jayaseelan J.C."/>
            <person name="Lee S."/>
            <person name="Li M."/>
            <person name="Ming W."/>
            <person name="Munidasa M."/>
            <person name="Muniz J."/>
            <person name="Nguyen L."/>
            <person name="Ongeri F."/>
            <person name="Osuji N."/>
            <person name="Pu L.-L."/>
            <person name="Puazo M."/>
            <person name="Qu C."/>
            <person name="Quiroz J."/>
            <person name="Raj R."/>
            <person name="Weissenberger G."/>
            <person name="Xin Y."/>
            <person name="Zou X."/>
            <person name="Han Y."/>
            <person name="Richards S."/>
            <person name="Worley K."/>
            <person name="Muzny D."/>
            <person name="Gibbs R."/>
        </authorList>
    </citation>
    <scope>NUCLEOTIDE SEQUENCE</scope>
    <source>
        <strain evidence="15">Sampled in the wild</strain>
    </source>
</reference>
<comment type="catalytic activity">
    <reaction evidence="9">
        <text>tRNA(Leu) + L-leucine + ATP = L-leucyl-tRNA(Leu) + AMP + diphosphate</text>
        <dbReference type="Rhea" id="RHEA:11688"/>
        <dbReference type="Rhea" id="RHEA-COMP:9613"/>
        <dbReference type="Rhea" id="RHEA-COMP:9622"/>
        <dbReference type="ChEBI" id="CHEBI:30616"/>
        <dbReference type="ChEBI" id="CHEBI:33019"/>
        <dbReference type="ChEBI" id="CHEBI:57427"/>
        <dbReference type="ChEBI" id="CHEBI:78442"/>
        <dbReference type="ChEBI" id="CHEBI:78494"/>
        <dbReference type="ChEBI" id="CHEBI:456215"/>
        <dbReference type="EC" id="6.1.1.4"/>
    </reaction>
</comment>
<dbReference type="InterPro" id="IPR004493">
    <property type="entry name" value="Leu-tRNA-synth_Ia_arc/euk"/>
</dbReference>
<sequence length="1176" mass="134549">MATTLDRKGTFKVEYLQKIEKEIQSQWESEKIFEIDAPTGSKKRPDEKFFTTFPYPYMNGRLHLGHTFSLSKCEFAVRYYRLKGRRCLFPFAFHCTGMPIKACADKLKREMEEFGNPPQFPTDIKVKDVVEESSIIIDKSKGKKSKAMAKSGGLKYQWQIMQSLGLSDEEIEKFADTAYWLEYFPPLAKQDLKRLGIHVDWRRSFITTDANPFYDSFVRWQFIHLKERNKVKYGKRHTIYSPKDGQPCMDHDRSTGEGVGPQEYTLIKMKVLEPFPEKIKSLKGKAVYLVAATLRPETMYGQTNCWIRPDSRYIAFETVNKDIFICMQRSARNMSYQGYTTEEGNVNVLLELTGQDLIGAALKAPLTSHDRIYALPMLTIKEDKGTGVVTSVPSDSPDDYAALVDLKKKQAFREKYGVTDAMVIPFDPIPIIDVPEFGKLSAVTAYEKLKIQSQNDRDKLQEAKEMVYLKGFYDGVMLVGEYKGKKVQDIKKDLQKTLVEKKEAVIYFEPEKQIISRSGDECVVALCNQWYLDYGNEEWKSIVNKALEDMNTYHDEVRKNFSATLSWLHEHACSRTYGLGTKLPWDESWLIESLSDSTIYMAYYTVAHIVQGGKIRPEEMTPEIWDYIFFKSAPLPKSSISTDLLKKMKQEFEFWYPVDVRCSGKDLIQNHLTYFIYNHCAIWPDDERKWPKGVRANGHLLLNSAKMSKSEGNFLTLSEAIEKFSADGMRLCLADAGDSVEDANFVESMADAGILRLYTFIEWVKEVLASISSFRKGPWNSFTDPVFISEMNMKTRQADDFYEKMLFKEALRVGFFEMQAARDTYRELSQWEGGMHADLVLRFINLQALLLSPICPHVSDYVWKLIGEKESILKSKWPEVGEIDEILIKSSAYLMDTAHTFRLCLKNFIQQKKKGGGGKKSGPIAPTPVENPTHGIVWIAKSFPPWQTVVLTTMANMLKGNEKLPENKVISAELNAKPELKKYAKRVMPFVQAVREKMALIGVRALSLTLEFSEMDVLLKNKTYLANTLDLEEIQFKYTDDEQVDEKLKEDCCPGGPFITFFSKPSVSINFINPVPSSGLFTCSVPIGDGDNVEKVVSRLIKNNKSIKDPKLVELWHYEDPEMGARKMPLFNNYTQGKVLISNSSSFVVNTDKNEIFLMTGGTKTKLGQPVTYLLK</sequence>
<evidence type="ECO:0000256" key="1">
    <source>
        <dbReference type="ARBA" id="ARBA00005594"/>
    </source>
</evidence>
<evidence type="ECO:0000256" key="5">
    <source>
        <dbReference type="ARBA" id="ARBA00022840"/>
    </source>
</evidence>
<dbReference type="InterPro" id="IPR014729">
    <property type="entry name" value="Rossmann-like_a/b/a_fold"/>
</dbReference>
<evidence type="ECO:0000313" key="15">
    <source>
        <dbReference type="EMBL" id="KAG8222240.1"/>
    </source>
</evidence>
<dbReference type="InterPro" id="IPR055416">
    <property type="entry name" value="RBD_LARS1"/>
</dbReference>
<accession>A0A8K0JUP6</accession>
<dbReference type="Pfam" id="PF24810">
    <property type="entry name" value="RBD_LARS1"/>
    <property type="match status" value="1"/>
</dbReference>
<dbReference type="InterPro" id="IPR009008">
    <property type="entry name" value="Val/Leu/Ile-tRNA-synth_edit"/>
</dbReference>
<dbReference type="InterPro" id="IPR002300">
    <property type="entry name" value="aa-tRNA-synth_Ia"/>
</dbReference>
<dbReference type="GO" id="GO:0006429">
    <property type="term" value="P:leucyl-tRNA aminoacylation"/>
    <property type="evidence" value="ECO:0007669"/>
    <property type="project" value="InterPro"/>
</dbReference>
<dbReference type="CDD" id="cd07959">
    <property type="entry name" value="Anticodon_Ia_Leu_AEc"/>
    <property type="match status" value="1"/>
</dbReference>
<dbReference type="PROSITE" id="PS00178">
    <property type="entry name" value="AA_TRNA_LIGASE_I"/>
    <property type="match status" value="1"/>
</dbReference>
<dbReference type="SUPFAM" id="SSF50677">
    <property type="entry name" value="ValRS/IleRS/LeuRS editing domain"/>
    <property type="match status" value="1"/>
</dbReference>
<keyword evidence="5 10" id="KW-0067">ATP-binding</keyword>
<evidence type="ECO:0000256" key="2">
    <source>
        <dbReference type="ARBA" id="ARBA00013164"/>
    </source>
</evidence>
<keyword evidence="3 10" id="KW-0436">Ligase</keyword>
<evidence type="ECO:0000256" key="4">
    <source>
        <dbReference type="ARBA" id="ARBA00022741"/>
    </source>
</evidence>
<evidence type="ECO:0000259" key="11">
    <source>
        <dbReference type="Pfam" id="PF00133"/>
    </source>
</evidence>
<dbReference type="InterPro" id="IPR054509">
    <property type="entry name" value="LARS1_ULD"/>
</dbReference>
<keyword evidence="6 10" id="KW-0648">Protein biosynthesis</keyword>
<name>A0A8K0JUP6_LADFU</name>
<dbReference type="NCBIfam" id="NF008957">
    <property type="entry name" value="PRK12300.1"/>
    <property type="match status" value="1"/>
</dbReference>
<dbReference type="FunFam" id="3.90.740.10:FF:000001">
    <property type="entry name" value="Leucine--tRNA ligase, cytoplasmic"/>
    <property type="match status" value="1"/>
</dbReference>
<organism evidence="15 16">
    <name type="scientific">Ladona fulva</name>
    <name type="common">Scarce chaser dragonfly</name>
    <name type="synonym">Libellula fulva</name>
    <dbReference type="NCBI Taxonomy" id="123851"/>
    <lineage>
        <taxon>Eukaryota</taxon>
        <taxon>Metazoa</taxon>
        <taxon>Ecdysozoa</taxon>
        <taxon>Arthropoda</taxon>
        <taxon>Hexapoda</taxon>
        <taxon>Insecta</taxon>
        <taxon>Pterygota</taxon>
        <taxon>Palaeoptera</taxon>
        <taxon>Odonata</taxon>
        <taxon>Epiprocta</taxon>
        <taxon>Anisoptera</taxon>
        <taxon>Libelluloidea</taxon>
        <taxon>Libellulidae</taxon>
        <taxon>Ladona</taxon>
    </lineage>
</organism>
<comment type="similarity">
    <text evidence="1 10">Belongs to the class-I aminoacyl-tRNA synthetase family.</text>
</comment>
<comment type="caution">
    <text evidence="15">The sequence shown here is derived from an EMBL/GenBank/DDBJ whole genome shotgun (WGS) entry which is preliminary data.</text>
</comment>
<dbReference type="PANTHER" id="PTHR45794">
    <property type="entry name" value="LEUCYL-TRNA SYNTHETASE"/>
    <property type="match status" value="1"/>
</dbReference>
<dbReference type="SUPFAM" id="SSF47323">
    <property type="entry name" value="Anticodon-binding domain of a subclass of class I aminoacyl-tRNA synthetases"/>
    <property type="match status" value="1"/>
</dbReference>
<evidence type="ECO:0000256" key="3">
    <source>
        <dbReference type="ARBA" id="ARBA00022598"/>
    </source>
</evidence>